<reference evidence="4 5" key="2">
    <citation type="submission" date="2018-10" db="EMBL/GenBank/DDBJ databases">
        <authorList>
            <consortium name="Pathogen Informatics"/>
        </authorList>
    </citation>
    <scope>NUCLEOTIDE SEQUENCE [LARGE SCALE GENOMIC DNA]</scope>
</reference>
<dbReference type="WBParaSite" id="MCOS_0000081101-mRNA-1">
    <property type="protein sequence ID" value="MCOS_0000081101-mRNA-1"/>
    <property type="gene ID" value="MCOS_0000081101"/>
</dbReference>
<evidence type="ECO:0000313" key="6">
    <source>
        <dbReference type="WBParaSite" id="MCOS_0000081101-mRNA-1"/>
    </source>
</evidence>
<evidence type="ECO:0000313" key="4">
    <source>
        <dbReference type="EMBL" id="VDD74809.1"/>
    </source>
</evidence>
<feature type="compositionally biased region" description="Low complexity" evidence="2">
    <location>
        <begin position="43"/>
        <end position="60"/>
    </location>
</feature>
<dbReference type="Gene3D" id="1.20.1270.60">
    <property type="entry name" value="Arfaptin homology (AH) domain/BAR domain"/>
    <property type="match status" value="1"/>
</dbReference>
<organism evidence="6">
    <name type="scientific">Mesocestoides corti</name>
    <name type="common">Flatworm</name>
    <dbReference type="NCBI Taxonomy" id="53468"/>
    <lineage>
        <taxon>Eukaryota</taxon>
        <taxon>Metazoa</taxon>
        <taxon>Spiralia</taxon>
        <taxon>Lophotrochozoa</taxon>
        <taxon>Platyhelminthes</taxon>
        <taxon>Cestoda</taxon>
        <taxon>Eucestoda</taxon>
        <taxon>Cyclophyllidea</taxon>
        <taxon>Mesocestoididae</taxon>
        <taxon>Mesocestoides</taxon>
    </lineage>
</organism>
<dbReference type="SUPFAM" id="SSF103657">
    <property type="entry name" value="BAR/IMD domain-like"/>
    <property type="match status" value="1"/>
</dbReference>
<dbReference type="EMBL" id="UXSR01000080">
    <property type="protein sequence ID" value="VDD74809.1"/>
    <property type="molecule type" value="Genomic_DNA"/>
</dbReference>
<evidence type="ECO:0000259" key="3">
    <source>
        <dbReference type="Pfam" id="PF00611"/>
    </source>
</evidence>
<feature type="region of interest" description="Disordered" evidence="2">
    <location>
        <begin position="22"/>
        <end position="70"/>
    </location>
</feature>
<dbReference type="InterPro" id="IPR051627">
    <property type="entry name" value="SLIT-ROBO_RhoGAP"/>
</dbReference>
<dbReference type="OrthoDB" id="5981864at2759"/>
<keyword evidence="5" id="KW-1185">Reference proteome</keyword>
<accession>A0A0R3U2T5</accession>
<dbReference type="InterPro" id="IPR027267">
    <property type="entry name" value="AH/BAR_dom_sf"/>
</dbReference>
<sequence>MNSPGFDASGFIRKLSLRKKKWPDDYLSGGAPKTRRGSTGQRSYPSPTSPYSPSFFAPFGASPPPPPQPLTSHALAELRTQFADQIKCLDAKLDLDVTVMSELHEFYRRRALVEQEYSDALAKLVNSLKHKHSCETGKSLWRVFLVQLAYAGFACIRSVVSGCDTCAARSYASVPPYPSPSLPPSSSTSFSISLPTHLRKVIQLKFCAT</sequence>
<evidence type="ECO:0000256" key="2">
    <source>
        <dbReference type="SAM" id="MobiDB-lite"/>
    </source>
</evidence>
<dbReference type="PANTHER" id="PTHR14166">
    <property type="entry name" value="SLIT-ROBO RHO GTPASE ACTIVATING PROTEIN"/>
    <property type="match status" value="1"/>
</dbReference>
<protein>
    <submittedName>
        <fullName evidence="6">FCH domain-containing protein</fullName>
    </submittedName>
</protein>
<dbReference type="STRING" id="53468.A0A0R3U2T5"/>
<dbReference type="AlphaFoldDB" id="A0A0R3U2T5"/>
<feature type="domain" description="FCH" evidence="3">
    <location>
        <begin position="85"/>
        <end position="147"/>
    </location>
</feature>
<proteinExistence type="predicted"/>
<gene>
    <name evidence="4" type="ORF">MCOS_LOCUS812</name>
</gene>
<reference evidence="6" key="1">
    <citation type="submission" date="2017-02" db="UniProtKB">
        <authorList>
            <consortium name="WormBaseParasite"/>
        </authorList>
    </citation>
    <scope>IDENTIFICATION</scope>
</reference>
<dbReference type="InterPro" id="IPR001060">
    <property type="entry name" value="FCH_dom"/>
</dbReference>
<keyword evidence="1" id="KW-0175">Coiled coil</keyword>
<name>A0A0R3U2T5_MESCO</name>
<evidence type="ECO:0000256" key="1">
    <source>
        <dbReference type="ARBA" id="ARBA00023054"/>
    </source>
</evidence>
<evidence type="ECO:0000313" key="5">
    <source>
        <dbReference type="Proteomes" id="UP000267029"/>
    </source>
</evidence>
<dbReference type="Proteomes" id="UP000267029">
    <property type="component" value="Unassembled WGS sequence"/>
</dbReference>
<dbReference type="Pfam" id="PF00611">
    <property type="entry name" value="FCH"/>
    <property type="match status" value="1"/>
</dbReference>